<sequence>MPEGTRDEVVVHGTPVQLRHSAHSDRGAVRAFNEDSVLAAPPVWLVADGMGGHERGDLASRAVIDTFAALSGATELTPRDVVACVADANVAVRAVPGTGLSGTTLTGLVLVTVEGAGPHWMAVNIGDSRTYRWDGRSLVQQSVDHSVTQELIDDGVLTPEEALLPHVGRNVVTRALGAHDEVEADVWLLPMRGTQTFVLCSDGLTRELPDDEIARIIVFHEQQSARDPQGPSLAERLVRAAVAAGGHDNVSVVVVESRVTNEVGIAVDDTVDRALMVVEDTRPRS</sequence>
<feature type="domain" description="PPM-type phosphatase" evidence="1">
    <location>
        <begin position="19"/>
        <end position="257"/>
    </location>
</feature>
<dbReference type="Pfam" id="PF13672">
    <property type="entry name" value="PP2C_2"/>
    <property type="match status" value="1"/>
</dbReference>
<protein>
    <submittedName>
        <fullName evidence="2">Serine/threonine protein phosphatase PrpC</fullName>
    </submittedName>
</protein>
<dbReference type="Proteomes" id="UP000293519">
    <property type="component" value="Unassembled WGS sequence"/>
</dbReference>
<dbReference type="PANTHER" id="PTHR13832">
    <property type="entry name" value="PROTEIN PHOSPHATASE 2C"/>
    <property type="match status" value="1"/>
</dbReference>
<proteinExistence type="predicted"/>
<dbReference type="InterPro" id="IPR036457">
    <property type="entry name" value="PPM-type-like_dom_sf"/>
</dbReference>
<dbReference type="PANTHER" id="PTHR13832:SF827">
    <property type="entry name" value="PROTEIN PHOSPHATASE 1L"/>
    <property type="match status" value="1"/>
</dbReference>
<dbReference type="SMART" id="SM00331">
    <property type="entry name" value="PP2C_SIG"/>
    <property type="match status" value="1"/>
</dbReference>
<accession>A0A4Q7LYD9</accession>
<dbReference type="SUPFAM" id="SSF81606">
    <property type="entry name" value="PP2C-like"/>
    <property type="match status" value="1"/>
</dbReference>
<dbReference type="EMBL" id="SGWW01000001">
    <property type="protein sequence ID" value="RZS59487.1"/>
    <property type="molecule type" value="Genomic_DNA"/>
</dbReference>
<dbReference type="GO" id="GO:0004722">
    <property type="term" value="F:protein serine/threonine phosphatase activity"/>
    <property type="evidence" value="ECO:0007669"/>
    <property type="project" value="InterPro"/>
</dbReference>
<dbReference type="InterPro" id="IPR001932">
    <property type="entry name" value="PPM-type_phosphatase-like_dom"/>
</dbReference>
<comment type="caution">
    <text evidence="2">The sequence shown here is derived from an EMBL/GenBank/DDBJ whole genome shotgun (WGS) entry which is preliminary data.</text>
</comment>
<dbReference type="InterPro" id="IPR015655">
    <property type="entry name" value="PP2C"/>
</dbReference>
<name>A0A4Q7LYD9_9MICO</name>
<evidence type="ECO:0000313" key="3">
    <source>
        <dbReference type="Proteomes" id="UP000293519"/>
    </source>
</evidence>
<organism evidence="2 3">
    <name type="scientific">Microcella putealis</name>
    <dbReference type="NCBI Taxonomy" id="337005"/>
    <lineage>
        <taxon>Bacteria</taxon>
        <taxon>Bacillati</taxon>
        <taxon>Actinomycetota</taxon>
        <taxon>Actinomycetes</taxon>
        <taxon>Micrococcales</taxon>
        <taxon>Microbacteriaceae</taxon>
        <taxon>Microcella</taxon>
    </lineage>
</organism>
<dbReference type="RefSeq" id="WP_241968990.1">
    <property type="nucleotide sequence ID" value="NZ_SGWW01000001.1"/>
</dbReference>
<reference evidence="2 3" key="1">
    <citation type="journal article" date="2015" name="Stand. Genomic Sci.">
        <title>Genomic Encyclopedia of Bacterial and Archaeal Type Strains, Phase III: the genomes of soil and plant-associated and newly described type strains.</title>
        <authorList>
            <person name="Whitman W.B."/>
            <person name="Woyke T."/>
            <person name="Klenk H.P."/>
            <person name="Zhou Y."/>
            <person name="Lilburn T.G."/>
            <person name="Beck B.J."/>
            <person name="De Vos P."/>
            <person name="Vandamme P."/>
            <person name="Eisen J.A."/>
            <person name="Garrity G."/>
            <person name="Hugenholtz P."/>
            <person name="Kyrpides N.C."/>
        </authorList>
    </citation>
    <scope>NUCLEOTIDE SEQUENCE [LARGE SCALE GENOMIC DNA]</scope>
    <source>
        <strain evidence="2 3">CV2</strain>
    </source>
</reference>
<gene>
    <name evidence="2" type="ORF">EV141_0713</name>
</gene>
<dbReference type="PROSITE" id="PS51746">
    <property type="entry name" value="PPM_2"/>
    <property type="match status" value="1"/>
</dbReference>
<evidence type="ECO:0000259" key="1">
    <source>
        <dbReference type="PROSITE" id="PS51746"/>
    </source>
</evidence>
<dbReference type="CDD" id="cd00143">
    <property type="entry name" value="PP2Cc"/>
    <property type="match status" value="1"/>
</dbReference>
<dbReference type="AlphaFoldDB" id="A0A4Q7LYD9"/>
<dbReference type="Gene3D" id="3.60.40.10">
    <property type="entry name" value="PPM-type phosphatase domain"/>
    <property type="match status" value="1"/>
</dbReference>
<keyword evidence="3" id="KW-1185">Reference proteome</keyword>
<evidence type="ECO:0000313" key="2">
    <source>
        <dbReference type="EMBL" id="RZS59487.1"/>
    </source>
</evidence>
<dbReference type="SMART" id="SM00332">
    <property type="entry name" value="PP2Cc"/>
    <property type="match status" value="1"/>
</dbReference>